<dbReference type="Pfam" id="PF11148">
    <property type="entry name" value="DUF2922"/>
    <property type="match status" value="1"/>
</dbReference>
<sequence length="214" mass="23856">MINDKHDLVATFTNGLGKEHNWTYKDVNADLPTPVIKDACELLTNLDIFEQDGVKLFDSIVTAKIVTTKETEIFDVKNDPKIEKKQQRDDLPIKIETVTTEKKALSINAKVDPDLLTKSTPKIDELTTLTCKNSSASFPAVSLPTLKVSSIPTRLPQTTSNDSKSINSAVKVNDMTSDKILQPPNQSLEKNGDSLRQRFARFWGKRGKNKEDPS</sequence>
<dbReference type="AlphaFoldDB" id="R2NNG7"/>
<dbReference type="STRING" id="71451.RV07_GL000133"/>
<dbReference type="GeneID" id="79788384"/>
<organism evidence="2 4">
    <name type="scientific">Enterococcus malodoratus ATCC 43197</name>
    <dbReference type="NCBI Taxonomy" id="1158601"/>
    <lineage>
        <taxon>Bacteria</taxon>
        <taxon>Bacillati</taxon>
        <taxon>Bacillota</taxon>
        <taxon>Bacilli</taxon>
        <taxon>Lactobacillales</taxon>
        <taxon>Enterococcaceae</taxon>
        <taxon>Enterococcus</taxon>
    </lineage>
</organism>
<name>R2NNG7_9ENTE</name>
<evidence type="ECO:0000313" key="3">
    <source>
        <dbReference type="EMBL" id="EOT70136.1"/>
    </source>
</evidence>
<gene>
    <name evidence="3" type="ORF">I585_01615</name>
    <name evidence="2" type="ORF">UAI_04123</name>
</gene>
<evidence type="ECO:0000313" key="5">
    <source>
        <dbReference type="Proteomes" id="UP000014148"/>
    </source>
</evidence>
<proteinExistence type="predicted"/>
<evidence type="ECO:0008006" key="6">
    <source>
        <dbReference type="Google" id="ProtNLM"/>
    </source>
</evidence>
<feature type="compositionally biased region" description="Polar residues" evidence="1">
    <location>
        <begin position="153"/>
        <end position="170"/>
    </location>
</feature>
<evidence type="ECO:0000313" key="4">
    <source>
        <dbReference type="Proteomes" id="UP000013783"/>
    </source>
</evidence>
<accession>R2NNG7</accession>
<dbReference type="EMBL" id="ASWA01000002">
    <property type="protein sequence ID" value="EOT70136.1"/>
    <property type="molecule type" value="Genomic_DNA"/>
</dbReference>
<comment type="caution">
    <text evidence="2">The sequence shown here is derived from an EMBL/GenBank/DDBJ whole genome shotgun (WGS) entry which is preliminary data.</text>
</comment>
<dbReference type="eggNOG" id="ENOG503073J">
    <property type="taxonomic scope" value="Bacteria"/>
</dbReference>
<evidence type="ECO:0000256" key="1">
    <source>
        <dbReference type="SAM" id="MobiDB-lite"/>
    </source>
</evidence>
<dbReference type="InterPro" id="IPR021321">
    <property type="entry name" value="DUF2922"/>
</dbReference>
<protein>
    <recommendedName>
        <fullName evidence="6">DUF2922 family protein</fullName>
    </recommendedName>
</protein>
<keyword evidence="5" id="KW-1185">Reference proteome</keyword>
<dbReference type="Proteomes" id="UP000014148">
    <property type="component" value="Unassembled WGS sequence"/>
</dbReference>
<reference evidence="2 4" key="1">
    <citation type="submission" date="2013-02" db="EMBL/GenBank/DDBJ databases">
        <title>The Genome Sequence of Enterococcus malodoratus ATCC_43197.</title>
        <authorList>
            <consortium name="The Broad Institute Genome Sequencing Platform"/>
            <consortium name="The Broad Institute Genome Sequencing Center for Infectious Disease"/>
            <person name="Earl A.M."/>
            <person name="Gilmore M.S."/>
            <person name="Lebreton F."/>
            <person name="Walker B."/>
            <person name="Young S.K."/>
            <person name="Zeng Q."/>
            <person name="Gargeya S."/>
            <person name="Fitzgerald M."/>
            <person name="Haas B."/>
            <person name="Abouelleil A."/>
            <person name="Alvarado L."/>
            <person name="Arachchi H.M."/>
            <person name="Berlin A.M."/>
            <person name="Chapman S.B."/>
            <person name="Dewar J."/>
            <person name="Goldberg J."/>
            <person name="Griggs A."/>
            <person name="Gujja S."/>
            <person name="Hansen M."/>
            <person name="Howarth C."/>
            <person name="Imamovic A."/>
            <person name="Larimer J."/>
            <person name="McCowan C."/>
            <person name="Murphy C."/>
            <person name="Neiman D."/>
            <person name="Pearson M."/>
            <person name="Priest M."/>
            <person name="Roberts A."/>
            <person name="Saif S."/>
            <person name="Shea T."/>
            <person name="Sisk P."/>
            <person name="Sykes S."/>
            <person name="Wortman J."/>
            <person name="Nusbaum C."/>
            <person name="Birren B."/>
        </authorList>
    </citation>
    <scope>NUCLEOTIDE SEQUENCE [LARGE SCALE GENOMIC DNA]</scope>
    <source>
        <strain evidence="2 4">ATCC 43197</strain>
    </source>
</reference>
<dbReference type="Proteomes" id="UP000013783">
    <property type="component" value="Unassembled WGS sequence"/>
</dbReference>
<dbReference type="RefSeq" id="WP_010742894.1">
    <property type="nucleotide sequence ID" value="NZ_KB946253.1"/>
</dbReference>
<reference evidence="3 5" key="2">
    <citation type="submission" date="2013-03" db="EMBL/GenBank/DDBJ databases">
        <title>The Genome Sequence of Enterococcus malodoratus ATCC_43197 (PacBio/Illumina hybrid assembly).</title>
        <authorList>
            <consortium name="The Broad Institute Genomics Platform"/>
            <consortium name="The Broad Institute Genome Sequencing Center for Infectious Disease"/>
            <person name="Earl A."/>
            <person name="Russ C."/>
            <person name="Gilmore M."/>
            <person name="Surin D."/>
            <person name="Walker B."/>
            <person name="Young S."/>
            <person name="Zeng Q."/>
            <person name="Gargeya S."/>
            <person name="Fitzgerald M."/>
            <person name="Haas B."/>
            <person name="Abouelleil A."/>
            <person name="Allen A.W."/>
            <person name="Alvarado L."/>
            <person name="Arachchi H.M."/>
            <person name="Berlin A.M."/>
            <person name="Chapman S.B."/>
            <person name="Gainer-Dewar J."/>
            <person name="Goldberg J."/>
            <person name="Griggs A."/>
            <person name="Gujja S."/>
            <person name="Hansen M."/>
            <person name="Howarth C."/>
            <person name="Imamovic A."/>
            <person name="Ireland A."/>
            <person name="Larimer J."/>
            <person name="McCowan C."/>
            <person name="Murphy C."/>
            <person name="Pearson M."/>
            <person name="Poon T.W."/>
            <person name="Priest M."/>
            <person name="Roberts A."/>
            <person name="Saif S."/>
            <person name="Shea T."/>
            <person name="Sisk P."/>
            <person name="Sykes S."/>
            <person name="Wortman J."/>
            <person name="Nusbaum C."/>
            <person name="Birren B."/>
        </authorList>
    </citation>
    <scope>NUCLEOTIDE SEQUENCE [LARGE SCALE GENOMIC DNA]</scope>
    <source>
        <strain evidence="3 5">ATCC 43197</strain>
    </source>
</reference>
<dbReference type="EMBL" id="AJAK01000030">
    <property type="protein sequence ID" value="EOH72538.1"/>
    <property type="molecule type" value="Genomic_DNA"/>
</dbReference>
<dbReference type="OrthoDB" id="2197727at2"/>
<dbReference type="PATRIC" id="fig|1158601.3.peg.4091"/>
<feature type="region of interest" description="Disordered" evidence="1">
    <location>
        <begin position="153"/>
        <end position="194"/>
    </location>
</feature>
<evidence type="ECO:0000313" key="2">
    <source>
        <dbReference type="EMBL" id="EOH72538.1"/>
    </source>
</evidence>